<dbReference type="NCBIfam" id="TIGR01060">
    <property type="entry name" value="eno"/>
    <property type="match status" value="1"/>
</dbReference>
<evidence type="ECO:0000256" key="8">
    <source>
        <dbReference type="ARBA" id="ARBA00023239"/>
    </source>
</evidence>
<dbReference type="Pfam" id="PF00113">
    <property type="entry name" value="Enolase_C"/>
    <property type="match status" value="1"/>
</dbReference>
<organism evidence="15 16">
    <name type="scientific">Candidatus Gottesmanbacteria bacterium RIFCSPLOWO2_01_FULL_39_12b</name>
    <dbReference type="NCBI Taxonomy" id="1798388"/>
    <lineage>
        <taxon>Bacteria</taxon>
        <taxon>Candidatus Gottesmaniibacteriota</taxon>
    </lineage>
</organism>
<sequence>MPKIVNIKGYEIIDSRGNPAVKAQVYLDNGKSADAGVPSGASKGTHEALELRDNDLKRYHGQGVLKAIDAIENIIAPKLKGLSPANQKQIDELMIELDGTENKNKLGANSILAVSLACARAAAFTSHKHLFEYLGELLGNKINTFTPTPMFNIINGGLHGCGTFNFQEFLIIPSSGLPFDDALRLACEVYQNLKKYLIRKNLIYSVGDEGGFTPEFSTNEEVLDAIIETIKESNYTHGRDVYVGMDLAATSFYKDNNYKLTKTGRNFAKEEYMSYLVNLAKKYNLFSLEDSLHEDDWDGWSSLTQQLGEEIIIIGDDLLVTNKRRLQEAIAKKACNGIIIKPNQIGTLTETLEVIKIARAAKFKIVISHRSGETNDDFIADLAVGVSADFAKFGAPARGERVIKYNKLLWLYYKLSGKI</sequence>
<comment type="pathway">
    <text evidence="1 9">Carbohydrate degradation; glycolysis; pyruvate from D-glyceraldehyde 3-phosphate: step 4/5.</text>
</comment>
<dbReference type="InterPro" id="IPR029017">
    <property type="entry name" value="Enolase-like_N"/>
</dbReference>
<feature type="binding site" evidence="11">
    <location>
        <position position="168"/>
    </location>
    <ligand>
        <name>substrate</name>
    </ligand>
</feature>
<comment type="catalytic activity">
    <reaction evidence="9">
        <text>(2R)-2-phosphoglycerate = phosphoenolpyruvate + H2O</text>
        <dbReference type="Rhea" id="RHEA:10164"/>
        <dbReference type="ChEBI" id="CHEBI:15377"/>
        <dbReference type="ChEBI" id="CHEBI:58289"/>
        <dbReference type="ChEBI" id="CHEBI:58702"/>
        <dbReference type="EC" id="4.2.1.11"/>
    </reaction>
</comment>
<proteinExistence type="inferred from homology"/>
<evidence type="ECO:0000256" key="6">
    <source>
        <dbReference type="ARBA" id="ARBA00022842"/>
    </source>
</evidence>
<dbReference type="UniPathway" id="UPA00109">
    <property type="reaction ID" value="UER00187"/>
</dbReference>
<evidence type="ECO:0000259" key="13">
    <source>
        <dbReference type="SMART" id="SM01192"/>
    </source>
</evidence>
<feature type="binding site" evidence="9">
    <location>
        <position position="371"/>
    </location>
    <ligand>
        <name>(2R)-2-phosphoglycerate</name>
        <dbReference type="ChEBI" id="CHEBI:58289"/>
    </ligand>
</feature>
<dbReference type="SMART" id="SM01193">
    <property type="entry name" value="Enolase_N"/>
    <property type="match status" value="1"/>
</dbReference>
<evidence type="ECO:0000256" key="3">
    <source>
        <dbReference type="ARBA" id="ARBA00012058"/>
    </source>
</evidence>
<dbReference type="SMART" id="SM01192">
    <property type="entry name" value="Enolase_C"/>
    <property type="match status" value="1"/>
</dbReference>
<comment type="subcellular location">
    <subcellularLocation>
        <location evidence="9">Cytoplasm</location>
    </subcellularLocation>
    <subcellularLocation>
        <location evidence="9">Secreted</location>
    </subcellularLocation>
    <subcellularLocation>
        <location evidence="9">Cell surface</location>
    </subcellularLocation>
    <text evidence="9">Fractions of enolase are present in both the cytoplasm and on the cell surface.</text>
</comment>
<evidence type="ECO:0000256" key="11">
    <source>
        <dbReference type="PIRSR" id="PIRSR001400-2"/>
    </source>
</evidence>
<dbReference type="CDD" id="cd03313">
    <property type="entry name" value="enolase"/>
    <property type="match status" value="1"/>
</dbReference>
<dbReference type="EMBL" id="MFJR01000007">
    <property type="protein sequence ID" value="OGG27126.1"/>
    <property type="molecule type" value="Genomic_DNA"/>
</dbReference>
<dbReference type="Proteomes" id="UP000176609">
    <property type="component" value="Unassembled WGS sequence"/>
</dbReference>
<keyword evidence="7 9" id="KW-0324">Glycolysis</keyword>
<dbReference type="GO" id="GO:0004634">
    <property type="term" value="F:phosphopyruvate hydratase activity"/>
    <property type="evidence" value="ECO:0007669"/>
    <property type="project" value="UniProtKB-UniRule"/>
</dbReference>
<dbReference type="PRINTS" id="PR00148">
    <property type="entry name" value="ENOLASE"/>
</dbReference>
<dbReference type="GO" id="GO:0000015">
    <property type="term" value="C:phosphopyruvate hydratase complex"/>
    <property type="evidence" value="ECO:0007669"/>
    <property type="project" value="InterPro"/>
</dbReference>
<keyword evidence="15" id="KW-0670">Pyruvate</keyword>
<feature type="active site" description="Proton donor" evidence="9 10">
    <location>
        <position position="209"/>
    </location>
</feature>
<evidence type="ECO:0000256" key="7">
    <source>
        <dbReference type="ARBA" id="ARBA00023152"/>
    </source>
</evidence>
<feature type="active site" description="Proton acceptor" evidence="9 10">
    <location>
        <position position="341"/>
    </location>
</feature>
<dbReference type="GO" id="GO:0000287">
    <property type="term" value="F:magnesium ion binding"/>
    <property type="evidence" value="ECO:0007669"/>
    <property type="project" value="UniProtKB-UniRule"/>
</dbReference>
<feature type="binding site" evidence="11">
    <location>
        <position position="392"/>
    </location>
    <ligand>
        <name>substrate</name>
    </ligand>
</feature>
<evidence type="ECO:0000256" key="1">
    <source>
        <dbReference type="ARBA" id="ARBA00005031"/>
    </source>
</evidence>
<dbReference type="GO" id="GO:0005576">
    <property type="term" value="C:extracellular region"/>
    <property type="evidence" value="ECO:0007669"/>
    <property type="project" value="UniProtKB-SubCell"/>
</dbReference>
<dbReference type="SFLD" id="SFLDF00002">
    <property type="entry name" value="enolase"/>
    <property type="match status" value="1"/>
</dbReference>
<dbReference type="Gene3D" id="3.20.20.120">
    <property type="entry name" value="Enolase-like C-terminal domain"/>
    <property type="match status" value="1"/>
</dbReference>
<comment type="cofactor">
    <cofactor evidence="12">
        <name>Mg(2+)</name>
        <dbReference type="ChEBI" id="CHEBI:18420"/>
    </cofactor>
    <text evidence="12">Mg(2+) is required for catalysis and for stabilizing the dimer.</text>
</comment>
<feature type="binding site" evidence="9">
    <location>
        <position position="370"/>
    </location>
    <ligand>
        <name>(2R)-2-phosphoglycerate</name>
        <dbReference type="ChEBI" id="CHEBI:58289"/>
    </ligand>
</feature>
<evidence type="ECO:0000256" key="4">
    <source>
        <dbReference type="ARBA" id="ARBA00017068"/>
    </source>
</evidence>
<feature type="domain" description="Enolase C-terminal TIM barrel" evidence="13">
    <location>
        <begin position="143"/>
        <end position="419"/>
    </location>
</feature>
<feature type="binding site" evidence="9 12">
    <location>
        <position position="246"/>
    </location>
    <ligand>
        <name>Mg(2+)</name>
        <dbReference type="ChEBI" id="CHEBI:18420"/>
    </ligand>
</feature>
<name>A0A1F6AR02_9BACT</name>
<keyword evidence="5 9" id="KW-0964">Secreted</keyword>
<comment type="function">
    <text evidence="9">Catalyzes the reversible conversion of 2-phosphoglycerate (2-PG) into phosphoenolpyruvate (PEP). It is essential for the degradation of carbohydrates via glycolysis.</text>
</comment>
<feature type="binding site" evidence="9 12">
    <location>
        <position position="316"/>
    </location>
    <ligand>
        <name>Mg(2+)</name>
        <dbReference type="ChEBI" id="CHEBI:18420"/>
    </ligand>
</feature>
<evidence type="ECO:0000313" key="16">
    <source>
        <dbReference type="Proteomes" id="UP000176609"/>
    </source>
</evidence>
<evidence type="ECO:0000259" key="14">
    <source>
        <dbReference type="SMART" id="SM01193"/>
    </source>
</evidence>
<keyword evidence="9 12" id="KW-0479">Metal-binding</keyword>
<feature type="binding site" evidence="9">
    <location>
        <position position="167"/>
    </location>
    <ligand>
        <name>(2R)-2-phosphoglycerate</name>
        <dbReference type="ChEBI" id="CHEBI:58289"/>
    </ligand>
</feature>
<keyword evidence="6 9" id="KW-0460">Magnesium</keyword>
<dbReference type="PIRSF" id="PIRSF001400">
    <property type="entry name" value="Enolase"/>
    <property type="match status" value="1"/>
</dbReference>
<reference evidence="15 16" key="1">
    <citation type="journal article" date="2016" name="Nat. Commun.">
        <title>Thousands of microbial genomes shed light on interconnected biogeochemical processes in an aquifer system.</title>
        <authorList>
            <person name="Anantharaman K."/>
            <person name="Brown C.T."/>
            <person name="Hug L.A."/>
            <person name="Sharon I."/>
            <person name="Castelle C.J."/>
            <person name="Probst A.J."/>
            <person name="Thomas B.C."/>
            <person name="Singh A."/>
            <person name="Wilkins M.J."/>
            <person name="Karaoz U."/>
            <person name="Brodie E.L."/>
            <person name="Williams K.H."/>
            <person name="Hubbard S.S."/>
            <person name="Banfield J.F."/>
        </authorList>
    </citation>
    <scope>NUCLEOTIDE SEQUENCE [LARGE SCALE GENOMIC DNA]</scope>
</reference>
<protein>
    <recommendedName>
        <fullName evidence="4 9">Enolase</fullName>
        <ecNumber evidence="3 9">4.2.1.11</ecNumber>
    </recommendedName>
    <alternativeName>
        <fullName evidence="9">2-phospho-D-glycerate hydro-lyase</fullName>
    </alternativeName>
    <alternativeName>
        <fullName evidence="9">2-phosphoglycerate dehydratase</fullName>
    </alternativeName>
</protein>
<comment type="cofactor">
    <cofactor evidence="9">
        <name>Mg(2+)</name>
        <dbReference type="ChEBI" id="CHEBI:18420"/>
    </cofactor>
    <text evidence="9">Binds a second Mg(2+) ion via substrate during catalysis.</text>
</comment>
<dbReference type="SUPFAM" id="SSF51604">
    <property type="entry name" value="Enolase C-terminal domain-like"/>
    <property type="match status" value="1"/>
</dbReference>
<feature type="binding site" evidence="11">
    <location>
        <position position="289"/>
    </location>
    <ligand>
        <name>substrate</name>
    </ligand>
</feature>
<feature type="binding site" evidence="11">
    <location>
        <position position="159"/>
    </location>
    <ligand>
        <name>substrate</name>
    </ligand>
</feature>
<feature type="binding site" evidence="9 12">
    <location>
        <position position="289"/>
    </location>
    <ligand>
        <name>Mg(2+)</name>
        <dbReference type="ChEBI" id="CHEBI:18420"/>
    </ligand>
</feature>
<dbReference type="PROSITE" id="PS00164">
    <property type="entry name" value="ENOLASE"/>
    <property type="match status" value="1"/>
</dbReference>
<accession>A0A1F6AR02</accession>
<dbReference type="Gene3D" id="3.30.390.10">
    <property type="entry name" value="Enolase-like, N-terminal domain"/>
    <property type="match status" value="1"/>
</dbReference>
<feature type="binding site" evidence="9">
    <location>
        <position position="341"/>
    </location>
    <ligand>
        <name>(2R)-2-phosphoglycerate</name>
        <dbReference type="ChEBI" id="CHEBI:58289"/>
    </ligand>
</feature>
<dbReference type="PANTHER" id="PTHR11902">
    <property type="entry name" value="ENOLASE"/>
    <property type="match status" value="1"/>
</dbReference>
<evidence type="ECO:0000313" key="15">
    <source>
        <dbReference type="EMBL" id="OGG27126.1"/>
    </source>
</evidence>
<evidence type="ECO:0000256" key="10">
    <source>
        <dbReference type="PIRSR" id="PIRSR001400-1"/>
    </source>
</evidence>
<dbReference type="InterPro" id="IPR020809">
    <property type="entry name" value="Enolase_CS"/>
</dbReference>
<keyword evidence="8 9" id="KW-0456">Lyase</keyword>
<dbReference type="Pfam" id="PF03952">
    <property type="entry name" value="Enolase_N"/>
    <property type="match status" value="1"/>
</dbReference>
<dbReference type="InterPro" id="IPR036849">
    <property type="entry name" value="Enolase-like_C_sf"/>
</dbReference>
<feature type="domain" description="Enolase N-terminal" evidence="14">
    <location>
        <begin position="4"/>
        <end position="134"/>
    </location>
</feature>
<dbReference type="InterPro" id="IPR020810">
    <property type="entry name" value="Enolase_C"/>
</dbReference>
<dbReference type="HAMAP" id="MF_00318">
    <property type="entry name" value="Enolase"/>
    <property type="match status" value="1"/>
</dbReference>
<dbReference type="SFLD" id="SFLDG00178">
    <property type="entry name" value="enolase"/>
    <property type="match status" value="1"/>
</dbReference>
<dbReference type="InterPro" id="IPR000941">
    <property type="entry name" value="Enolase"/>
</dbReference>
<comment type="similarity">
    <text evidence="2 9">Belongs to the enolase family.</text>
</comment>
<dbReference type="InterPro" id="IPR020811">
    <property type="entry name" value="Enolase_N"/>
</dbReference>
<gene>
    <name evidence="9" type="primary">eno</name>
    <name evidence="15" type="ORF">A2960_01810</name>
</gene>
<evidence type="ECO:0000256" key="12">
    <source>
        <dbReference type="PIRSR" id="PIRSR001400-3"/>
    </source>
</evidence>
<feature type="binding site" evidence="9">
    <location>
        <position position="392"/>
    </location>
    <ligand>
        <name>(2R)-2-phosphoglycerate</name>
        <dbReference type="ChEBI" id="CHEBI:58289"/>
    </ligand>
</feature>
<dbReference type="EC" id="4.2.1.11" evidence="3 9"/>
<dbReference type="GO" id="GO:0009986">
    <property type="term" value="C:cell surface"/>
    <property type="evidence" value="ECO:0007669"/>
    <property type="project" value="UniProtKB-SubCell"/>
</dbReference>
<feature type="binding site" evidence="11">
    <location>
        <position position="316"/>
    </location>
    <ligand>
        <name>substrate</name>
    </ligand>
</feature>
<evidence type="ECO:0000256" key="2">
    <source>
        <dbReference type="ARBA" id="ARBA00009604"/>
    </source>
</evidence>
<evidence type="ECO:0000256" key="5">
    <source>
        <dbReference type="ARBA" id="ARBA00022525"/>
    </source>
</evidence>
<dbReference type="PANTHER" id="PTHR11902:SF1">
    <property type="entry name" value="ENOLASE"/>
    <property type="match status" value="1"/>
</dbReference>
<dbReference type="SFLD" id="SFLDS00001">
    <property type="entry name" value="Enolase"/>
    <property type="match status" value="1"/>
</dbReference>
<evidence type="ECO:0000256" key="9">
    <source>
        <dbReference type="HAMAP-Rule" id="MF_00318"/>
    </source>
</evidence>
<dbReference type="SUPFAM" id="SSF54826">
    <property type="entry name" value="Enolase N-terminal domain-like"/>
    <property type="match status" value="1"/>
</dbReference>
<dbReference type="GO" id="GO:0006096">
    <property type="term" value="P:glycolytic process"/>
    <property type="evidence" value="ECO:0007669"/>
    <property type="project" value="UniProtKB-UniRule"/>
</dbReference>
<keyword evidence="9" id="KW-0963">Cytoplasm</keyword>
<feature type="binding site" evidence="11">
    <location>
        <begin position="368"/>
        <end position="371"/>
    </location>
    <ligand>
        <name>substrate</name>
    </ligand>
</feature>
<dbReference type="AlphaFoldDB" id="A0A1F6AR02"/>
<comment type="caution">
    <text evidence="15">The sequence shown here is derived from an EMBL/GenBank/DDBJ whole genome shotgun (WGS) entry which is preliminary data.</text>
</comment>